<reference evidence="1" key="2">
    <citation type="submission" date="2020-11" db="EMBL/GenBank/DDBJ databases">
        <authorList>
            <person name="McCartney M.A."/>
            <person name="Auch B."/>
            <person name="Kono T."/>
            <person name="Mallez S."/>
            <person name="Becker A."/>
            <person name="Gohl D.M."/>
            <person name="Silverstein K.A.T."/>
            <person name="Koren S."/>
            <person name="Bechman K.B."/>
            <person name="Herman A."/>
            <person name="Abrahante J.E."/>
            <person name="Garbe J."/>
        </authorList>
    </citation>
    <scope>NUCLEOTIDE SEQUENCE</scope>
    <source>
        <strain evidence="1">Duluth1</strain>
        <tissue evidence="1">Whole animal</tissue>
    </source>
</reference>
<comment type="caution">
    <text evidence="1">The sequence shown here is derived from an EMBL/GenBank/DDBJ whole genome shotgun (WGS) entry which is preliminary data.</text>
</comment>
<sequence>MLCLKANTKRSVLIHLWPIKCVYLSRYFIPVPYRCLINTDHVQHDPACEPCSRRVAPYRSGNAFKVPGGQHGSVGTSKQPCSSVTFLADDNIRDSPCSCLMGFGDSRTYALVVRVGP</sequence>
<dbReference type="Proteomes" id="UP000828390">
    <property type="component" value="Unassembled WGS sequence"/>
</dbReference>
<accession>A0A9D4CLF9</accession>
<dbReference type="EMBL" id="JAIWYP010000012">
    <property type="protein sequence ID" value="KAH3726321.1"/>
    <property type="molecule type" value="Genomic_DNA"/>
</dbReference>
<evidence type="ECO:0000313" key="1">
    <source>
        <dbReference type="EMBL" id="KAH3726321.1"/>
    </source>
</evidence>
<reference evidence="1" key="1">
    <citation type="journal article" date="2019" name="bioRxiv">
        <title>The Genome of the Zebra Mussel, Dreissena polymorpha: A Resource for Invasive Species Research.</title>
        <authorList>
            <person name="McCartney M.A."/>
            <person name="Auch B."/>
            <person name="Kono T."/>
            <person name="Mallez S."/>
            <person name="Zhang Y."/>
            <person name="Obille A."/>
            <person name="Becker A."/>
            <person name="Abrahante J.E."/>
            <person name="Garbe J."/>
            <person name="Badalamenti J.P."/>
            <person name="Herman A."/>
            <person name="Mangelson H."/>
            <person name="Liachko I."/>
            <person name="Sullivan S."/>
            <person name="Sone E.D."/>
            <person name="Koren S."/>
            <person name="Silverstein K.A.T."/>
            <person name="Beckman K.B."/>
            <person name="Gohl D.M."/>
        </authorList>
    </citation>
    <scope>NUCLEOTIDE SEQUENCE</scope>
    <source>
        <strain evidence="1">Duluth1</strain>
        <tissue evidence="1">Whole animal</tissue>
    </source>
</reference>
<gene>
    <name evidence="1" type="ORF">DPMN_052182</name>
</gene>
<protein>
    <submittedName>
        <fullName evidence="1">Uncharacterized protein</fullName>
    </submittedName>
</protein>
<proteinExistence type="predicted"/>
<keyword evidence="2" id="KW-1185">Reference proteome</keyword>
<evidence type="ECO:0000313" key="2">
    <source>
        <dbReference type="Proteomes" id="UP000828390"/>
    </source>
</evidence>
<organism evidence="1 2">
    <name type="scientific">Dreissena polymorpha</name>
    <name type="common">Zebra mussel</name>
    <name type="synonym">Mytilus polymorpha</name>
    <dbReference type="NCBI Taxonomy" id="45954"/>
    <lineage>
        <taxon>Eukaryota</taxon>
        <taxon>Metazoa</taxon>
        <taxon>Spiralia</taxon>
        <taxon>Lophotrochozoa</taxon>
        <taxon>Mollusca</taxon>
        <taxon>Bivalvia</taxon>
        <taxon>Autobranchia</taxon>
        <taxon>Heteroconchia</taxon>
        <taxon>Euheterodonta</taxon>
        <taxon>Imparidentia</taxon>
        <taxon>Neoheterodontei</taxon>
        <taxon>Myida</taxon>
        <taxon>Dreissenoidea</taxon>
        <taxon>Dreissenidae</taxon>
        <taxon>Dreissena</taxon>
    </lineage>
</organism>
<dbReference type="AlphaFoldDB" id="A0A9D4CLF9"/>
<name>A0A9D4CLF9_DREPO</name>